<dbReference type="Gene3D" id="3.40.50.720">
    <property type="entry name" value="NAD(P)-binding Rossmann-like Domain"/>
    <property type="match status" value="1"/>
</dbReference>
<dbReference type="AlphaFoldDB" id="A0A2H0UNB4"/>
<dbReference type="FunFam" id="3.40.50.720:FF:000304">
    <property type="entry name" value="UDP-glucose 4,6-dehydratase"/>
    <property type="match status" value="1"/>
</dbReference>
<dbReference type="EMBL" id="PFBC01000033">
    <property type="protein sequence ID" value="PIR87912.1"/>
    <property type="molecule type" value="Genomic_DNA"/>
</dbReference>
<evidence type="ECO:0000313" key="2">
    <source>
        <dbReference type="EMBL" id="PIR87912.1"/>
    </source>
</evidence>
<comment type="caution">
    <text evidence="2">The sequence shown here is derived from an EMBL/GenBank/DDBJ whole genome shotgun (WGS) entry which is preliminary data.</text>
</comment>
<feature type="domain" description="NAD(P)-binding" evidence="1">
    <location>
        <begin position="7"/>
        <end position="320"/>
    </location>
</feature>
<dbReference type="GO" id="GO:0009225">
    <property type="term" value="P:nucleotide-sugar metabolic process"/>
    <property type="evidence" value="ECO:0007669"/>
    <property type="project" value="UniProtKB-ARBA"/>
</dbReference>
<dbReference type="Gene3D" id="3.90.25.10">
    <property type="entry name" value="UDP-galactose 4-epimerase, domain 1"/>
    <property type="match status" value="1"/>
</dbReference>
<evidence type="ECO:0000259" key="1">
    <source>
        <dbReference type="Pfam" id="PF16363"/>
    </source>
</evidence>
<evidence type="ECO:0000313" key="3">
    <source>
        <dbReference type="Proteomes" id="UP000230903"/>
    </source>
</evidence>
<reference evidence="3" key="1">
    <citation type="submission" date="2017-09" db="EMBL/GenBank/DDBJ databases">
        <title>Depth-based differentiation of microbial function through sediment-hosted aquifers and enrichment of novel symbionts in the deep terrestrial subsurface.</title>
        <authorList>
            <person name="Probst A.J."/>
            <person name="Ladd B."/>
            <person name="Jarett J.K."/>
            <person name="Geller-Mcgrath D.E."/>
            <person name="Sieber C.M.K."/>
            <person name="Emerson J.B."/>
            <person name="Anantharaman K."/>
            <person name="Thomas B.C."/>
            <person name="Malmstrom R."/>
            <person name="Stieglmeier M."/>
            <person name="Klingl A."/>
            <person name="Woyke T."/>
            <person name="Ryan C.M."/>
            <person name="Banfield J.F."/>
        </authorList>
    </citation>
    <scope>NUCLEOTIDE SEQUENCE [LARGE SCALE GENOMIC DNA]</scope>
</reference>
<dbReference type="InterPro" id="IPR036291">
    <property type="entry name" value="NAD(P)-bd_dom_sf"/>
</dbReference>
<name>A0A2H0UNB4_9BACT</name>
<dbReference type="PANTHER" id="PTHR43000">
    <property type="entry name" value="DTDP-D-GLUCOSE 4,6-DEHYDRATASE-RELATED"/>
    <property type="match status" value="1"/>
</dbReference>
<gene>
    <name evidence="2" type="ORF">COU10_02035</name>
</gene>
<sequence>MKNKTILITGGAGFIGSNTLKFLFKKYPHYKYIVLDALTYAGDIRNIPDYIKNSKNFKFWYGDVRNAKLVEYLVSQADNIIHFAAETHVPRSIHDDAAFFETDVLGTQRVANAVLRNREKIKRFIHISTSEVYGTALSRKMDENHPLNPASPYAAAKAGADRLVYSYINTYGIPAIIIRPFNIYGPNQHLEKVIPRFITSCIFKESLTIHGSGNSKRDFTYVEDLARAIDLIIHAPDSKVRGEVFNVGSGKDHSVKEIADLIIRLMDNTDGKQKTEFRHSVMNIGDRPGQVFRHTADASKIKKILNWKPKVDFKEGLAKTVDWYLKNENWWKDKIWMRHVPIETEKGKTEMH</sequence>
<protein>
    <submittedName>
        <fullName evidence="2">Epimerase</fullName>
    </submittedName>
</protein>
<dbReference type="Pfam" id="PF16363">
    <property type="entry name" value="GDP_Man_Dehyd"/>
    <property type="match status" value="1"/>
</dbReference>
<proteinExistence type="predicted"/>
<organism evidence="2 3">
    <name type="scientific">Candidatus Harrisonbacteria bacterium CG10_big_fil_rev_8_21_14_0_10_45_28</name>
    <dbReference type="NCBI Taxonomy" id="1974586"/>
    <lineage>
        <taxon>Bacteria</taxon>
        <taxon>Candidatus Harrisoniibacteriota</taxon>
    </lineage>
</organism>
<dbReference type="SUPFAM" id="SSF51735">
    <property type="entry name" value="NAD(P)-binding Rossmann-fold domains"/>
    <property type="match status" value="1"/>
</dbReference>
<dbReference type="Proteomes" id="UP000230903">
    <property type="component" value="Unassembled WGS sequence"/>
</dbReference>
<accession>A0A2H0UNB4</accession>
<dbReference type="InterPro" id="IPR016040">
    <property type="entry name" value="NAD(P)-bd_dom"/>
</dbReference>